<dbReference type="AlphaFoldDB" id="A0A7W9AP45"/>
<evidence type="ECO:0000313" key="2">
    <source>
        <dbReference type="Proteomes" id="UP000557739"/>
    </source>
</evidence>
<dbReference type="InterPro" id="IPR043733">
    <property type="entry name" value="DUF5677"/>
</dbReference>
<dbReference type="EMBL" id="JACIJJ010000002">
    <property type="protein sequence ID" value="MBB5697997.1"/>
    <property type="molecule type" value="Genomic_DNA"/>
</dbReference>
<gene>
    <name evidence="1" type="ORF">FHR19_001342</name>
</gene>
<proteinExistence type="predicted"/>
<accession>A0A7W9AP45</accession>
<reference evidence="1 2" key="1">
    <citation type="submission" date="2020-08" db="EMBL/GenBank/DDBJ databases">
        <title>Genomic Encyclopedia of Type Strains, Phase IV (KMG-IV): sequencing the most valuable type-strain genomes for metagenomic binning, comparative biology and taxonomic classification.</title>
        <authorList>
            <person name="Goeker M."/>
        </authorList>
    </citation>
    <scope>NUCLEOTIDE SEQUENCE [LARGE SCALE GENOMIC DNA]</scope>
    <source>
        <strain evidence="1 2">DSM 27244</strain>
    </source>
</reference>
<sequence length="362" mass="41090">MKDKHGPKRQRVDGEAWAMNELQMAFEEIVQQAHNDGKRLSEKQIERVASGTVQSAGRVYYRSLMERAPPMLVEHRKQQVGFERRNLRRWRKAFDLLETIWVCCEEIGREFNNYYRPIAVHEDDYVFEAMTYLHAKALLVGSEIICLLKGGFADGALTRWRTLYENNVVAALIRQEGQELALRYLAHSRVQAWQRMAADPNTDDAAQLQAQAEHAVAMFGDDMKRRRGWASQLLGKKAPTFSDIAAKCNRYTKGGVYEYASDHIHVDHRMFDDLLATCEAQENVLLVGPSNSGMVGPLTLAATSLVESTLFLMLHKPNLDRLAMLNSLLRMSKRMHKLATGLEKRTLEAARKRMSGASLPAG</sequence>
<name>A0A7W9AP45_9SPHN</name>
<dbReference type="Pfam" id="PF18928">
    <property type="entry name" value="DUF5677"/>
    <property type="match status" value="1"/>
</dbReference>
<protein>
    <submittedName>
        <fullName evidence="1">Uncharacterized protein</fullName>
    </submittedName>
</protein>
<comment type="caution">
    <text evidence="1">The sequence shown here is derived from an EMBL/GenBank/DDBJ whole genome shotgun (WGS) entry which is preliminary data.</text>
</comment>
<evidence type="ECO:0000313" key="1">
    <source>
        <dbReference type="EMBL" id="MBB5697997.1"/>
    </source>
</evidence>
<organism evidence="1 2">
    <name type="scientific">Sphingomonas yantingensis</name>
    <dbReference type="NCBI Taxonomy" id="1241761"/>
    <lineage>
        <taxon>Bacteria</taxon>
        <taxon>Pseudomonadati</taxon>
        <taxon>Pseudomonadota</taxon>
        <taxon>Alphaproteobacteria</taxon>
        <taxon>Sphingomonadales</taxon>
        <taxon>Sphingomonadaceae</taxon>
        <taxon>Sphingomonas</taxon>
    </lineage>
</organism>
<dbReference type="RefSeq" id="WP_184026170.1">
    <property type="nucleotide sequence ID" value="NZ_JACIJJ010000002.1"/>
</dbReference>
<keyword evidence="2" id="KW-1185">Reference proteome</keyword>
<dbReference type="Proteomes" id="UP000557739">
    <property type="component" value="Unassembled WGS sequence"/>
</dbReference>